<evidence type="ECO:0000256" key="5">
    <source>
        <dbReference type="ARBA" id="ARBA00023186"/>
    </source>
</evidence>
<proteinExistence type="inferred from homology"/>
<evidence type="ECO:0000313" key="7">
    <source>
        <dbReference type="EnsemblMetazoa" id="CLYHEMP016166.1"/>
    </source>
</evidence>
<dbReference type="GO" id="GO:0006335">
    <property type="term" value="P:DNA replication-dependent chromatin assembly"/>
    <property type="evidence" value="ECO:0007669"/>
    <property type="project" value="TreeGrafter"/>
</dbReference>
<evidence type="ECO:0000256" key="1">
    <source>
        <dbReference type="ARBA" id="ARBA00004123"/>
    </source>
</evidence>
<evidence type="ECO:0000256" key="4">
    <source>
        <dbReference type="ARBA" id="ARBA00023163"/>
    </source>
</evidence>
<dbReference type="InterPro" id="IPR036747">
    <property type="entry name" value="ASF1-like_sf"/>
</dbReference>
<dbReference type="PANTHER" id="PTHR12040">
    <property type="entry name" value="ANTI-SILENCING PROTEIN 1"/>
    <property type="match status" value="1"/>
</dbReference>
<dbReference type="GO" id="GO:0000785">
    <property type="term" value="C:chromatin"/>
    <property type="evidence" value="ECO:0007669"/>
    <property type="project" value="TreeGrafter"/>
</dbReference>
<dbReference type="GO" id="GO:0042393">
    <property type="term" value="F:histone binding"/>
    <property type="evidence" value="ECO:0007669"/>
    <property type="project" value="TreeGrafter"/>
</dbReference>
<evidence type="ECO:0000256" key="3">
    <source>
        <dbReference type="ARBA" id="ARBA00023015"/>
    </source>
</evidence>
<dbReference type="GO" id="GO:0005634">
    <property type="term" value="C:nucleus"/>
    <property type="evidence" value="ECO:0007669"/>
    <property type="project" value="UniProtKB-SubCell"/>
</dbReference>
<keyword evidence="8" id="KW-1185">Reference proteome</keyword>
<evidence type="ECO:0000256" key="6">
    <source>
        <dbReference type="ARBA" id="ARBA00023242"/>
    </source>
</evidence>
<dbReference type="InterPro" id="IPR006818">
    <property type="entry name" value="ASF1-like"/>
</dbReference>
<accession>A0A7M5X2H8</accession>
<comment type="similarity">
    <text evidence="2">Belongs to the ASF1 family.</text>
</comment>
<dbReference type="EnsemblMetazoa" id="CLYHEMT016166.1">
    <property type="protein sequence ID" value="CLYHEMP016166.1"/>
    <property type="gene ID" value="CLYHEMG016166"/>
</dbReference>
<evidence type="ECO:0000256" key="2">
    <source>
        <dbReference type="ARBA" id="ARBA00006051"/>
    </source>
</evidence>
<name>A0A7M5X2H8_9CNID</name>
<dbReference type="Proteomes" id="UP000594262">
    <property type="component" value="Unplaced"/>
</dbReference>
<reference evidence="7" key="1">
    <citation type="submission" date="2021-01" db="UniProtKB">
        <authorList>
            <consortium name="EnsemblMetazoa"/>
        </authorList>
    </citation>
    <scope>IDENTIFICATION</scope>
</reference>
<keyword evidence="3" id="KW-0805">Transcription regulation</keyword>
<sequence>MSASRVRVTNVVVLNNPCKFFDPFQFQITFECLEISDDLEWKLIYVGSAENNEYDQVLETVLVGDLQPGRHMFVFQAEPPKPDLIPQTDIVGVTVILLTCSFKGKEFIRIGYYVNTDYADPEMRENPPQQQVILEQLQRNILASQPRVTKFHVPWE</sequence>
<organism evidence="7 8">
    <name type="scientific">Clytia hemisphaerica</name>
    <dbReference type="NCBI Taxonomy" id="252671"/>
    <lineage>
        <taxon>Eukaryota</taxon>
        <taxon>Metazoa</taxon>
        <taxon>Cnidaria</taxon>
        <taxon>Hydrozoa</taxon>
        <taxon>Hydroidolina</taxon>
        <taxon>Leptothecata</taxon>
        <taxon>Obeliida</taxon>
        <taxon>Clytiidae</taxon>
        <taxon>Clytia</taxon>
    </lineage>
</organism>
<evidence type="ECO:0000313" key="8">
    <source>
        <dbReference type="Proteomes" id="UP000594262"/>
    </source>
</evidence>
<dbReference type="Gene3D" id="2.60.40.1490">
    <property type="entry name" value="Histone chaperone ASF1-like"/>
    <property type="match status" value="1"/>
</dbReference>
<dbReference type="SUPFAM" id="SSF101546">
    <property type="entry name" value="ASF1-like"/>
    <property type="match status" value="1"/>
</dbReference>
<comment type="subcellular location">
    <subcellularLocation>
        <location evidence="1">Nucleus</location>
    </subcellularLocation>
</comment>
<keyword evidence="4" id="KW-0804">Transcription</keyword>
<dbReference type="GeneID" id="136808971"/>
<dbReference type="Pfam" id="PF04729">
    <property type="entry name" value="ASF1_hist_chap"/>
    <property type="match status" value="1"/>
</dbReference>
<dbReference type="OrthoDB" id="29755at2759"/>
<dbReference type="PANTHER" id="PTHR12040:SF0">
    <property type="entry name" value="HISTONE CHAPERONE ASF1"/>
    <property type="match status" value="1"/>
</dbReference>
<dbReference type="RefSeq" id="XP_066921644.1">
    <property type="nucleotide sequence ID" value="XM_067065543.1"/>
</dbReference>
<keyword evidence="5" id="KW-0143">Chaperone</keyword>
<keyword evidence="6" id="KW-0539">Nucleus</keyword>
<protein>
    <submittedName>
        <fullName evidence="7">Uncharacterized protein</fullName>
    </submittedName>
</protein>
<dbReference type="FunFam" id="2.60.40.1490:FF:000001">
    <property type="entry name" value="Histone chaperone ASF1"/>
    <property type="match status" value="1"/>
</dbReference>
<dbReference type="AlphaFoldDB" id="A0A7M5X2H8"/>